<evidence type="ECO:0000313" key="1">
    <source>
        <dbReference type="EMBL" id="JAC66506.1"/>
    </source>
</evidence>
<accession>A0A061R7L8</accession>
<sequence length="145" mass="16607">MPEKAQLDVKIDSNFSLYFEERPEAPLSRISHPHWKALHEILSQRHRVSPLTEKRIRVNSIKTNRSVLLEEQRNNYSEKKLFCCSAVVYLAQTERPENPENHSLFLPPVSAFANVLFRNVSSPGTSLFPPFSACFLFYVGSELGS</sequence>
<organism evidence="1">
    <name type="scientific">Tetraselmis sp. GSL018</name>
    <dbReference type="NCBI Taxonomy" id="582737"/>
    <lineage>
        <taxon>Eukaryota</taxon>
        <taxon>Viridiplantae</taxon>
        <taxon>Chlorophyta</taxon>
        <taxon>core chlorophytes</taxon>
        <taxon>Chlorodendrophyceae</taxon>
        <taxon>Chlorodendrales</taxon>
        <taxon>Chlorodendraceae</taxon>
        <taxon>Tetraselmis</taxon>
    </lineage>
</organism>
<dbReference type="AlphaFoldDB" id="A0A061R7L8"/>
<proteinExistence type="predicted"/>
<protein>
    <submittedName>
        <fullName evidence="1">Uncharacterized protein</fullName>
    </submittedName>
</protein>
<gene>
    <name evidence="1" type="ORF">TSPGSL018_13492</name>
</gene>
<name>A0A061R7L8_9CHLO</name>
<reference evidence="1" key="1">
    <citation type="submission" date="2014-05" db="EMBL/GenBank/DDBJ databases">
        <title>The transcriptome of the halophilic microalga Tetraselmis sp. GSL018 isolated from the Great Salt Lake, Utah.</title>
        <authorList>
            <person name="Jinkerson R.E."/>
            <person name="D'Adamo S."/>
            <person name="Posewitz M.C."/>
        </authorList>
    </citation>
    <scope>NUCLEOTIDE SEQUENCE</scope>
    <source>
        <strain evidence="1">GSL018</strain>
    </source>
</reference>
<dbReference type="EMBL" id="GBEZ01020133">
    <property type="protein sequence ID" value="JAC66506.1"/>
    <property type="molecule type" value="Transcribed_RNA"/>
</dbReference>